<dbReference type="Gene3D" id="3.40.50.20">
    <property type="match status" value="1"/>
</dbReference>
<keyword evidence="2" id="KW-1185">Reference proteome</keyword>
<protein>
    <recommendedName>
        <fullName evidence="3">ATP-grasp domain-containing protein</fullName>
    </recommendedName>
</protein>
<accession>A0A919VV12</accession>
<dbReference type="EMBL" id="BOQL01000064">
    <property type="protein sequence ID" value="GIM76857.1"/>
    <property type="molecule type" value="Genomic_DNA"/>
</dbReference>
<comment type="caution">
    <text evidence="1">The sequence shown here is derived from an EMBL/GenBank/DDBJ whole genome shotgun (WGS) entry which is preliminary data.</text>
</comment>
<evidence type="ECO:0008006" key="3">
    <source>
        <dbReference type="Google" id="ProtNLM"/>
    </source>
</evidence>
<dbReference type="PANTHER" id="PTHR39217:SF1">
    <property type="entry name" value="GLUTATHIONE SYNTHETASE"/>
    <property type="match status" value="1"/>
</dbReference>
<evidence type="ECO:0000313" key="1">
    <source>
        <dbReference type="EMBL" id="GIM76857.1"/>
    </source>
</evidence>
<sequence>MTTTIGLVTTDTELVREHDPDTAVLLDGLTAAGFRATAPVWHDPAVDWAAFDLLVIRSPWDYPERYAEFTGWLERTAGRTRILNAPELIRWNIDKRYLDDFRGLDVPCVPYVFCTTPAEAEAAIAALADSRVVVKPSVSAGARDTGLFQPDDPRAAKLAARIIASGKTAMVQPAVESVVAHGENALFFLNGEFAYACHKGPLLAPGGAYLGGEYTEVITRADPSAEEIDLGRRTVAALAGIAERKGLGEDAGLPLYARIDIASQQGRDPLIIEVEVFEPSYFTDVIPEATGLFVQAVERRCRS</sequence>
<proteinExistence type="predicted"/>
<dbReference type="InterPro" id="IPR053191">
    <property type="entry name" value="DcsG_Biosynth_Enzyme"/>
</dbReference>
<dbReference type="Gene3D" id="3.30.1490.20">
    <property type="entry name" value="ATP-grasp fold, A domain"/>
    <property type="match status" value="1"/>
</dbReference>
<organism evidence="1 2">
    <name type="scientific">Actinoplanes auranticolor</name>
    <dbReference type="NCBI Taxonomy" id="47988"/>
    <lineage>
        <taxon>Bacteria</taxon>
        <taxon>Bacillati</taxon>
        <taxon>Actinomycetota</taxon>
        <taxon>Actinomycetes</taxon>
        <taxon>Micromonosporales</taxon>
        <taxon>Micromonosporaceae</taxon>
        <taxon>Actinoplanes</taxon>
    </lineage>
</organism>
<evidence type="ECO:0000313" key="2">
    <source>
        <dbReference type="Proteomes" id="UP000681340"/>
    </source>
</evidence>
<dbReference type="Proteomes" id="UP000681340">
    <property type="component" value="Unassembled WGS sequence"/>
</dbReference>
<gene>
    <name evidence="1" type="ORF">Aau02nite_72960</name>
</gene>
<dbReference type="RefSeq" id="WP_212993140.1">
    <property type="nucleotide sequence ID" value="NZ_BAABEA010000003.1"/>
</dbReference>
<dbReference type="SUPFAM" id="SSF56059">
    <property type="entry name" value="Glutathione synthetase ATP-binding domain-like"/>
    <property type="match status" value="1"/>
</dbReference>
<dbReference type="GO" id="GO:0005524">
    <property type="term" value="F:ATP binding"/>
    <property type="evidence" value="ECO:0007669"/>
    <property type="project" value="InterPro"/>
</dbReference>
<dbReference type="AlphaFoldDB" id="A0A919VV12"/>
<dbReference type="Gene3D" id="3.30.470.20">
    <property type="entry name" value="ATP-grasp fold, B domain"/>
    <property type="match status" value="1"/>
</dbReference>
<reference evidence="1" key="1">
    <citation type="submission" date="2021-03" db="EMBL/GenBank/DDBJ databases">
        <title>Whole genome shotgun sequence of Actinoplanes auranticolor NBRC 12245.</title>
        <authorList>
            <person name="Komaki H."/>
            <person name="Tamura T."/>
        </authorList>
    </citation>
    <scope>NUCLEOTIDE SEQUENCE</scope>
    <source>
        <strain evidence="1">NBRC 12245</strain>
    </source>
</reference>
<name>A0A919VV12_9ACTN</name>
<dbReference type="InterPro" id="IPR013815">
    <property type="entry name" value="ATP_grasp_subdomain_1"/>
</dbReference>
<dbReference type="PANTHER" id="PTHR39217">
    <property type="match status" value="1"/>
</dbReference>